<organism evidence="8 9">
    <name type="scientific">Leucobacter albus</name>
    <dbReference type="NCBI Taxonomy" id="272210"/>
    <lineage>
        <taxon>Bacteria</taxon>
        <taxon>Bacillati</taxon>
        <taxon>Actinomycetota</taxon>
        <taxon>Actinomycetes</taxon>
        <taxon>Micrococcales</taxon>
        <taxon>Microbacteriaceae</taxon>
        <taxon>Leucobacter</taxon>
    </lineage>
</organism>
<dbReference type="Gene3D" id="2.40.50.140">
    <property type="entry name" value="Nucleic acid-binding proteins"/>
    <property type="match status" value="1"/>
</dbReference>
<evidence type="ECO:0000256" key="2">
    <source>
        <dbReference type="ARBA" id="ARBA00022763"/>
    </source>
</evidence>
<evidence type="ECO:0000256" key="3">
    <source>
        <dbReference type="ARBA" id="ARBA00023125"/>
    </source>
</evidence>
<feature type="domain" description="DNA helicase Holliday junction RuvA type" evidence="7">
    <location>
        <begin position="1"/>
        <end position="61"/>
    </location>
</feature>
<keyword evidence="9" id="KW-1185">Reference proteome</keyword>
<reference evidence="9" key="1">
    <citation type="journal article" date="2019" name="Int. J. Syst. Evol. Microbiol.">
        <title>The Global Catalogue of Microorganisms (GCM) 10K type strain sequencing project: providing services to taxonomists for standard genome sequencing and annotation.</title>
        <authorList>
            <consortium name="The Broad Institute Genomics Platform"/>
            <consortium name="The Broad Institute Genome Sequencing Center for Infectious Disease"/>
            <person name="Wu L."/>
            <person name="Ma J."/>
        </authorList>
    </citation>
    <scope>NUCLEOTIDE SEQUENCE [LARGE SCALE GENOMIC DNA]</scope>
    <source>
        <strain evidence="9">CCUG 50213</strain>
    </source>
</reference>
<dbReference type="RefSeq" id="WP_343959259.1">
    <property type="nucleotide sequence ID" value="NZ_BAAAKZ010000003.1"/>
</dbReference>
<name>A0ABW3TJ19_9MICO</name>
<dbReference type="Gene3D" id="1.10.8.10">
    <property type="entry name" value="DNA helicase RuvA subunit, C-terminal domain"/>
    <property type="match status" value="1"/>
</dbReference>
<dbReference type="Proteomes" id="UP001597181">
    <property type="component" value="Unassembled WGS sequence"/>
</dbReference>
<dbReference type="SUPFAM" id="SSF50249">
    <property type="entry name" value="Nucleic acid-binding proteins"/>
    <property type="match status" value="1"/>
</dbReference>
<keyword evidence="5 6" id="KW-0234">DNA repair</keyword>
<keyword evidence="4 6" id="KW-0233">DNA recombination</keyword>
<evidence type="ECO:0000256" key="5">
    <source>
        <dbReference type="ARBA" id="ARBA00023204"/>
    </source>
</evidence>
<proteinExistence type="inferred from homology"/>
<feature type="region of interest" description="Domain III" evidence="6">
    <location>
        <begin position="147"/>
        <end position="203"/>
    </location>
</feature>
<dbReference type="InterPro" id="IPR000085">
    <property type="entry name" value="RuvA"/>
</dbReference>
<keyword evidence="3 6" id="KW-0238">DNA-binding</keyword>
<dbReference type="InterPro" id="IPR036267">
    <property type="entry name" value="RuvA_C_sf"/>
</dbReference>
<keyword evidence="2 6" id="KW-0227">DNA damage</keyword>
<evidence type="ECO:0000259" key="7">
    <source>
        <dbReference type="Pfam" id="PF01330"/>
    </source>
</evidence>
<evidence type="ECO:0000256" key="4">
    <source>
        <dbReference type="ARBA" id="ARBA00023172"/>
    </source>
</evidence>
<gene>
    <name evidence="6 8" type="primary">ruvA</name>
    <name evidence="8" type="ORF">ACFQ3U_02460</name>
</gene>
<comment type="domain">
    <text evidence="6">Has three domains with a flexible linker between the domains II and III and assumes an 'L' shape. Domain III is highly mobile and contacts RuvB.</text>
</comment>
<comment type="subunit">
    <text evidence="6">Homotetramer. Forms an RuvA(8)-RuvB(12)-Holliday junction (HJ) complex. HJ DNA is sandwiched between 2 RuvA tetramers; dsDNA enters through RuvA and exits via RuvB. An RuvB hexamer assembles on each DNA strand where it exits the tetramer. Each RuvB hexamer is contacted by two RuvA subunits (via domain III) on 2 adjacent RuvB subunits; this complex drives branch migration. In the full resolvosome a probable DNA-RuvA(4)-RuvB(12)-RuvC(2) complex forms which resolves the HJ.</text>
</comment>
<comment type="function">
    <text evidence="6">The RuvA-RuvB-RuvC complex processes Holliday junction (HJ) DNA during genetic recombination and DNA repair, while the RuvA-RuvB complex plays an important role in the rescue of blocked DNA replication forks via replication fork reversal (RFR). RuvA specifically binds to HJ cruciform DNA, conferring on it an open structure. The RuvB hexamer acts as an ATP-dependent pump, pulling dsDNA into and through the RuvAB complex. HJ branch migration allows RuvC to scan DNA until it finds its consensus sequence, where it cleaves and resolves the cruciform DNA.</text>
</comment>
<comment type="caution">
    <text evidence="8">The sequence shown here is derived from an EMBL/GenBank/DDBJ whole genome shotgun (WGS) entry which is preliminary data.</text>
</comment>
<comment type="similarity">
    <text evidence="6">Belongs to the RuvA family.</text>
</comment>
<dbReference type="Gene3D" id="1.10.150.20">
    <property type="entry name" value="5' to 3' exonuclease, C-terminal subdomain"/>
    <property type="match status" value="1"/>
</dbReference>
<dbReference type="Pfam" id="PF14520">
    <property type="entry name" value="HHH_5"/>
    <property type="match status" value="1"/>
</dbReference>
<comment type="subcellular location">
    <subcellularLocation>
        <location evidence="6">Cytoplasm</location>
    </subcellularLocation>
</comment>
<dbReference type="SUPFAM" id="SSF46929">
    <property type="entry name" value="DNA helicase RuvA subunit, C-terminal domain"/>
    <property type="match status" value="1"/>
</dbReference>
<protein>
    <recommendedName>
        <fullName evidence="6">Holliday junction branch migration complex subunit RuvA</fullName>
    </recommendedName>
</protein>
<evidence type="ECO:0000313" key="9">
    <source>
        <dbReference type="Proteomes" id="UP001597181"/>
    </source>
</evidence>
<keyword evidence="8" id="KW-0378">Hydrolase</keyword>
<dbReference type="CDD" id="cd14332">
    <property type="entry name" value="UBA_RuvA_C"/>
    <property type="match status" value="1"/>
</dbReference>
<dbReference type="EMBL" id="JBHTLY010000001">
    <property type="protein sequence ID" value="MFD1200756.1"/>
    <property type="molecule type" value="Genomic_DNA"/>
</dbReference>
<dbReference type="NCBIfam" id="TIGR00084">
    <property type="entry name" value="ruvA"/>
    <property type="match status" value="1"/>
</dbReference>
<evidence type="ECO:0000256" key="1">
    <source>
        <dbReference type="ARBA" id="ARBA00022490"/>
    </source>
</evidence>
<keyword evidence="1 6" id="KW-0963">Cytoplasm</keyword>
<evidence type="ECO:0000313" key="8">
    <source>
        <dbReference type="EMBL" id="MFD1200756.1"/>
    </source>
</evidence>
<dbReference type="HAMAP" id="MF_00031">
    <property type="entry name" value="DNA_HJ_migration_RuvA"/>
    <property type="match status" value="1"/>
</dbReference>
<dbReference type="Pfam" id="PF01330">
    <property type="entry name" value="RuvA_N"/>
    <property type="match status" value="1"/>
</dbReference>
<accession>A0ABW3TJ19</accession>
<comment type="caution">
    <text evidence="6">Lacks conserved residue(s) required for the propagation of feature annotation.</text>
</comment>
<dbReference type="InterPro" id="IPR013849">
    <property type="entry name" value="DNA_helicase_Holl-junc_RuvA_I"/>
</dbReference>
<dbReference type="GO" id="GO:0003678">
    <property type="term" value="F:DNA helicase activity"/>
    <property type="evidence" value="ECO:0007669"/>
    <property type="project" value="UniProtKB-EC"/>
</dbReference>
<dbReference type="SUPFAM" id="SSF47781">
    <property type="entry name" value="RuvA domain 2-like"/>
    <property type="match status" value="1"/>
</dbReference>
<evidence type="ECO:0000256" key="6">
    <source>
        <dbReference type="HAMAP-Rule" id="MF_00031"/>
    </source>
</evidence>
<dbReference type="GO" id="GO:0016787">
    <property type="term" value="F:hydrolase activity"/>
    <property type="evidence" value="ECO:0007669"/>
    <property type="project" value="UniProtKB-KW"/>
</dbReference>
<dbReference type="InterPro" id="IPR011114">
    <property type="entry name" value="RuvA_C"/>
</dbReference>
<sequence length="203" mass="20959">MIASLRGEVLASGVGWVVLGVGGVGMRVEVPGGRMPRPAVGEQLFLHTSLIVREDSLTLYGFETEAELWVFGVLIGVSGVGPRSGLGVLSELSPAEIARAVAAEDDKPFRKVSGIGPKTAKLITVSLAGKLSSLELADDAAADPGAVAPHDALTDAVTEGLQGLGWGEGEARQAVIDARDAGAEMTNAQLLRAALTLLQRGRR</sequence>
<dbReference type="InterPro" id="IPR010994">
    <property type="entry name" value="RuvA_2-like"/>
</dbReference>
<dbReference type="InterPro" id="IPR012340">
    <property type="entry name" value="NA-bd_OB-fold"/>
</dbReference>